<dbReference type="AlphaFoldDB" id="A0A5C3P383"/>
<dbReference type="Proteomes" id="UP000308197">
    <property type="component" value="Unassembled WGS sequence"/>
</dbReference>
<keyword evidence="2" id="KW-1185">Reference proteome</keyword>
<accession>A0A5C3P383</accession>
<evidence type="ECO:0000313" key="2">
    <source>
        <dbReference type="Proteomes" id="UP000308197"/>
    </source>
</evidence>
<organism evidence="1 2">
    <name type="scientific">Polyporus arcularius HHB13444</name>
    <dbReference type="NCBI Taxonomy" id="1314778"/>
    <lineage>
        <taxon>Eukaryota</taxon>
        <taxon>Fungi</taxon>
        <taxon>Dikarya</taxon>
        <taxon>Basidiomycota</taxon>
        <taxon>Agaricomycotina</taxon>
        <taxon>Agaricomycetes</taxon>
        <taxon>Polyporales</taxon>
        <taxon>Polyporaceae</taxon>
        <taxon>Polyporus</taxon>
    </lineage>
</organism>
<evidence type="ECO:0000313" key="1">
    <source>
        <dbReference type="EMBL" id="TFK83078.1"/>
    </source>
</evidence>
<reference evidence="1 2" key="1">
    <citation type="journal article" date="2019" name="Nat. Ecol. Evol.">
        <title>Megaphylogeny resolves global patterns of mushroom evolution.</title>
        <authorList>
            <person name="Varga T."/>
            <person name="Krizsan K."/>
            <person name="Foldi C."/>
            <person name="Dima B."/>
            <person name="Sanchez-Garcia M."/>
            <person name="Sanchez-Ramirez S."/>
            <person name="Szollosi G.J."/>
            <person name="Szarkandi J.G."/>
            <person name="Papp V."/>
            <person name="Albert L."/>
            <person name="Andreopoulos W."/>
            <person name="Angelini C."/>
            <person name="Antonin V."/>
            <person name="Barry K.W."/>
            <person name="Bougher N.L."/>
            <person name="Buchanan P."/>
            <person name="Buyck B."/>
            <person name="Bense V."/>
            <person name="Catcheside P."/>
            <person name="Chovatia M."/>
            <person name="Cooper J."/>
            <person name="Damon W."/>
            <person name="Desjardin D."/>
            <person name="Finy P."/>
            <person name="Geml J."/>
            <person name="Haridas S."/>
            <person name="Hughes K."/>
            <person name="Justo A."/>
            <person name="Karasinski D."/>
            <person name="Kautmanova I."/>
            <person name="Kiss B."/>
            <person name="Kocsube S."/>
            <person name="Kotiranta H."/>
            <person name="LaButti K.M."/>
            <person name="Lechner B.E."/>
            <person name="Liimatainen K."/>
            <person name="Lipzen A."/>
            <person name="Lukacs Z."/>
            <person name="Mihaltcheva S."/>
            <person name="Morgado L.N."/>
            <person name="Niskanen T."/>
            <person name="Noordeloos M.E."/>
            <person name="Ohm R.A."/>
            <person name="Ortiz-Santana B."/>
            <person name="Ovrebo C."/>
            <person name="Racz N."/>
            <person name="Riley R."/>
            <person name="Savchenko A."/>
            <person name="Shiryaev A."/>
            <person name="Soop K."/>
            <person name="Spirin V."/>
            <person name="Szebenyi C."/>
            <person name="Tomsovsky M."/>
            <person name="Tulloss R.E."/>
            <person name="Uehling J."/>
            <person name="Grigoriev I.V."/>
            <person name="Vagvolgyi C."/>
            <person name="Papp T."/>
            <person name="Martin F.M."/>
            <person name="Miettinen O."/>
            <person name="Hibbett D.S."/>
            <person name="Nagy L.G."/>
        </authorList>
    </citation>
    <scope>NUCLEOTIDE SEQUENCE [LARGE SCALE GENOMIC DNA]</scope>
    <source>
        <strain evidence="1 2">HHB13444</strain>
    </source>
</reference>
<name>A0A5C3P383_9APHY</name>
<gene>
    <name evidence="1" type="ORF">K466DRAFT_275412</name>
</gene>
<dbReference type="EMBL" id="ML211423">
    <property type="protein sequence ID" value="TFK83078.1"/>
    <property type="molecule type" value="Genomic_DNA"/>
</dbReference>
<sequence>MTTAEAPASFDSARVTNDAVTTYVSYPGQPRHYSTLDAVARWKPELEWSSLSNTRSRSACKVPHPRPRGWRCGFKSLIATPNAPVEPQNRTSEGAASSMLCCSALPGRQRASRPRRVARSDISMDTEDEDPLLSVLRRGHFLRRFMATHLEATGTALAGMQGAIPTPAPASSQVLFPG</sequence>
<proteinExistence type="predicted"/>
<dbReference type="InParanoid" id="A0A5C3P383"/>
<protein>
    <submittedName>
        <fullName evidence="1">Uncharacterized protein</fullName>
    </submittedName>
</protein>